<keyword evidence="2" id="KW-0547">Nucleotide-binding</keyword>
<sequence length="1214" mass="136386">MEHLEDTKSLGPSEVDMTSTSNMPAASNPANSGNGFPDQSGEPPSKKQALSQGESSLPVAASSAPAPAPASAEESAGPVENNPRLFERNIHKPCVVLYPGDDSQVLAAHPKLDQTQLIGCELRTLVSSLNNPHIELRFSFPRGEEQSNNEAKGFGVVYGWDYNVGDIRLSKYHHISIEFSREKDSVSIEIEEATDVFKAQFPKLAEGSNVWTMVKFQLNHDDSSEVVGFGLPFMNADDSLVNDWVAENKPLHNGLSLIENLKSREIVVLVPEAQSRVRNGLDQRRLPPAQKYPYGHSFTWSEPAELEALQALIRANRGKSYSPRFVFRHITDHLMCVAQSCLQDVSWQYDDAQQIKASTVYGYMAAGVKGPRDNERYVIVHMPDKPHEVYEQAWTQLTRNLEAPFKLLLYTLWSDEKHSDQWDCKIVAHPESERGLEHFQVGNNELVLLVRLPKDNAANPDFNRVALQFDRELLGDTLRQLKATERLMPYTSATSKEALARKFEHRSKDQFESSLTGYSLQERQDIQRHLLCGTGFAKDITRPVPILARTPPEAPKQPSENDQDQEMKDTEPTSPVSDLDEGEIPDTNMAMLSIGDIVQPQRYTVTKLRCTDWISGIDRRYLQAILRQFSIEDQNRLERYLGCRPLGIGIFMAPPGFGKTFLLSLVTLLMQDKEGKIFASGPSNGAVSNFAKKMDELEGDAVVASNAGLQLADPNRRRRKLIVRAFKPLQDLKAFFNLLSFGHQIRDQPNRASGNGKWSVNSPWELELSTTQFLLAAWGSPLAGRHVGHDDPQILFDLKTWLYQQTEPKWQNLRAVILGELSMTDYIAKDLSDRVTQNDMFRQFRKIWQNADILCATPAASDSVKDFRDWKFEYAQGMAIDEAANMNKADLYGIWGNCLMPLALAGDPKQLPPAVMTTYQQDKDGNPLNRFAEEGKISAQLYLQHQGVSVYRLKTQLRMAQGMFDTVSSIMYKDLPFAYGGGQGPSNLKFRIGYWLEAFLTSKLGMTASPEGSLTPAFVHCPNARVHTDPRTGSKRSPDQVKIGLDWIVEFFKFLHEERGVINPTRQIAPHISIITPYTSNVKEIERMFKRPKYSLLGQNLPAPATIDSFQGRENDITIVIMGTRAVDPGPGFTVMPQRLNVMLTRSRCGMVVIGDINVAGHLMGPRQFSGKLNPGQYYVQKPGQRRVTRKDGMALFSFCKETHKLGRVVQRRV</sequence>
<feature type="compositionally biased region" description="Polar residues" evidence="6">
    <location>
        <begin position="16"/>
        <end position="34"/>
    </location>
</feature>
<evidence type="ECO:0000313" key="10">
    <source>
        <dbReference type="Proteomes" id="UP001175261"/>
    </source>
</evidence>
<dbReference type="Proteomes" id="UP001175261">
    <property type="component" value="Unassembled WGS sequence"/>
</dbReference>
<evidence type="ECO:0000256" key="4">
    <source>
        <dbReference type="ARBA" id="ARBA00022806"/>
    </source>
</evidence>
<proteinExistence type="inferred from homology"/>
<dbReference type="GO" id="GO:0016787">
    <property type="term" value="F:hydrolase activity"/>
    <property type="evidence" value="ECO:0007669"/>
    <property type="project" value="UniProtKB-KW"/>
</dbReference>
<evidence type="ECO:0000256" key="6">
    <source>
        <dbReference type="SAM" id="MobiDB-lite"/>
    </source>
</evidence>
<keyword evidence="5" id="KW-0067">ATP-binding</keyword>
<evidence type="ECO:0000313" key="9">
    <source>
        <dbReference type="EMBL" id="KAK0387037.1"/>
    </source>
</evidence>
<evidence type="ECO:0000256" key="2">
    <source>
        <dbReference type="ARBA" id="ARBA00022741"/>
    </source>
</evidence>
<dbReference type="SUPFAM" id="SSF52540">
    <property type="entry name" value="P-loop containing nucleoside triphosphate hydrolases"/>
    <property type="match status" value="1"/>
</dbReference>
<dbReference type="Pfam" id="PF13087">
    <property type="entry name" value="AAA_12"/>
    <property type="match status" value="1"/>
</dbReference>
<keyword evidence="3" id="KW-0378">Hydrolase</keyword>
<evidence type="ECO:0000259" key="7">
    <source>
        <dbReference type="Pfam" id="PF13086"/>
    </source>
</evidence>
<keyword evidence="4" id="KW-0347">Helicase</keyword>
<protein>
    <recommendedName>
        <fullName evidence="11">DNA2/NAM7 helicase-like C-terminal domain-containing protein</fullName>
    </recommendedName>
</protein>
<dbReference type="PANTHER" id="PTHR43788:SF8">
    <property type="entry name" value="DNA-BINDING PROTEIN SMUBP-2"/>
    <property type="match status" value="1"/>
</dbReference>
<dbReference type="EMBL" id="JAPDFR010000004">
    <property type="protein sequence ID" value="KAK0387037.1"/>
    <property type="molecule type" value="Genomic_DNA"/>
</dbReference>
<evidence type="ECO:0000256" key="3">
    <source>
        <dbReference type="ARBA" id="ARBA00022801"/>
    </source>
</evidence>
<gene>
    <name evidence="9" type="ORF">NLU13_5351</name>
</gene>
<dbReference type="AlphaFoldDB" id="A0AA39GGQ3"/>
<evidence type="ECO:0000259" key="8">
    <source>
        <dbReference type="Pfam" id="PF13087"/>
    </source>
</evidence>
<accession>A0AA39GGQ3</accession>
<dbReference type="InterPro" id="IPR050534">
    <property type="entry name" value="Coronavir_polyprotein_1ab"/>
</dbReference>
<organism evidence="9 10">
    <name type="scientific">Sarocladium strictum</name>
    <name type="common">Black bundle disease fungus</name>
    <name type="synonym">Acremonium strictum</name>
    <dbReference type="NCBI Taxonomy" id="5046"/>
    <lineage>
        <taxon>Eukaryota</taxon>
        <taxon>Fungi</taxon>
        <taxon>Dikarya</taxon>
        <taxon>Ascomycota</taxon>
        <taxon>Pezizomycotina</taxon>
        <taxon>Sordariomycetes</taxon>
        <taxon>Hypocreomycetidae</taxon>
        <taxon>Hypocreales</taxon>
        <taxon>Sarocladiaceae</taxon>
        <taxon>Sarocladium</taxon>
    </lineage>
</organism>
<feature type="region of interest" description="Disordered" evidence="6">
    <location>
        <begin position="542"/>
        <end position="584"/>
    </location>
</feature>
<dbReference type="PANTHER" id="PTHR43788">
    <property type="entry name" value="DNA2/NAM7 HELICASE FAMILY MEMBER"/>
    <property type="match status" value="1"/>
</dbReference>
<dbReference type="Pfam" id="PF13086">
    <property type="entry name" value="AAA_11"/>
    <property type="match status" value="1"/>
</dbReference>
<feature type="compositionally biased region" description="Low complexity" evidence="6">
    <location>
        <begin position="54"/>
        <end position="80"/>
    </location>
</feature>
<name>A0AA39GGQ3_SARSR</name>
<feature type="domain" description="DNA2/NAM7 helicase helicase" evidence="7">
    <location>
        <begin position="645"/>
        <end position="917"/>
    </location>
</feature>
<comment type="caution">
    <text evidence="9">The sequence shown here is derived from an EMBL/GenBank/DDBJ whole genome shotgun (WGS) entry which is preliminary data.</text>
</comment>
<dbReference type="GO" id="GO:0043139">
    <property type="term" value="F:5'-3' DNA helicase activity"/>
    <property type="evidence" value="ECO:0007669"/>
    <property type="project" value="TreeGrafter"/>
</dbReference>
<dbReference type="Gene3D" id="3.40.50.300">
    <property type="entry name" value="P-loop containing nucleotide triphosphate hydrolases"/>
    <property type="match status" value="2"/>
</dbReference>
<dbReference type="InterPro" id="IPR041677">
    <property type="entry name" value="DNA2/NAM7_AAA_11"/>
</dbReference>
<dbReference type="GO" id="GO:0005524">
    <property type="term" value="F:ATP binding"/>
    <property type="evidence" value="ECO:0007669"/>
    <property type="project" value="UniProtKB-KW"/>
</dbReference>
<dbReference type="InterPro" id="IPR041679">
    <property type="entry name" value="DNA2/NAM7-like_C"/>
</dbReference>
<keyword evidence="10" id="KW-1185">Reference proteome</keyword>
<comment type="similarity">
    <text evidence="1">Belongs to the DNA2/NAM7 helicase family.</text>
</comment>
<evidence type="ECO:0000256" key="5">
    <source>
        <dbReference type="ARBA" id="ARBA00022840"/>
    </source>
</evidence>
<feature type="domain" description="DNA2/NAM7 helicase-like C-terminal" evidence="8">
    <location>
        <begin position="943"/>
        <end position="1157"/>
    </location>
</feature>
<evidence type="ECO:0000256" key="1">
    <source>
        <dbReference type="ARBA" id="ARBA00007913"/>
    </source>
</evidence>
<evidence type="ECO:0008006" key="11">
    <source>
        <dbReference type="Google" id="ProtNLM"/>
    </source>
</evidence>
<reference evidence="9" key="1">
    <citation type="submission" date="2022-10" db="EMBL/GenBank/DDBJ databases">
        <title>Determination and structural analysis of whole genome sequence of Sarocladium strictum F4-1.</title>
        <authorList>
            <person name="Hu L."/>
            <person name="Jiang Y."/>
        </authorList>
    </citation>
    <scope>NUCLEOTIDE SEQUENCE</scope>
    <source>
        <strain evidence="9">F4-1</strain>
    </source>
</reference>
<feature type="region of interest" description="Disordered" evidence="6">
    <location>
        <begin position="1"/>
        <end position="84"/>
    </location>
</feature>
<dbReference type="InterPro" id="IPR027417">
    <property type="entry name" value="P-loop_NTPase"/>
</dbReference>